<evidence type="ECO:0000259" key="2">
    <source>
        <dbReference type="Pfam" id="PF00501"/>
    </source>
</evidence>
<comment type="similarity">
    <text evidence="1">Belongs to the ATP-dependent AMP-binding enzyme family.</text>
</comment>
<dbReference type="SUPFAM" id="SSF56801">
    <property type="entry name" value="Acetyl-CoA synthetase-like"/>
    <property type="match status" value="2"/>
</dbReference>
<dbReference type="GO" id="GO:0031956">
    <property type="term" value="F:medium-chain fatty acid-CoA ligase activity"/>
    <property type="evidence" value="ECO:0007669"/>
    <property type="project" value="TreeGrafter"/>
</dbReference>
<feature type="domain" description="AMP-binding enzyme C-terminal" evidence="3">
    <location>
        <begin position="559"/>
        <end position="636"/>
    </location>
</feature>
<dbReference type="InterPro" id="IPR045851">
    <property type="entry name" value="AMP-bd_C_sf"/>
</dbReference>
<feature type="domain" description="AMP-dependent synthetase/ligase" evidence="2">
    <location>
        <begin position="15"/>
        <end position="369"/>
    </location>
</feature>
<dbReference type="Gene3D" id="3.40.50.12780">
    <property type="entry name" value="N-terminal domain of ligase-like"/>
    <property type="match status" value="1"/>
</dbReference>
<dbReference type="PROSITE" id="PS00455">
    <property type="entry name" value="AMP_BINDING"/>
    <property type="match status" value="1"/>
</dbReference>
<dbReference type="PANTHER" id="PTHR43201">
    <property type="entry name" value="ACYL-COA SYNTHETASE"/>
    <property type="match status" value="1"/>
</dbReference>
<evidence type="ECO:0000256" key="1">
    <source>
        <dbReference type="ARBA" id="ARBA00006432"/>
    </source>
</evidence>
<dbReference type="AlphaFoldDB" id="A0A814PAW2"/>
<proteinExistence type="inferred from homology"/>
<evidence type="ECO:0000313" key="4">
    <source>
        <dbReference type="EMBL" id="CAF1105174.1"/>
    </source>
</evidence>
<dbReference type="CDD" id="cd05941">
    <property type="entry name" value="MCS"/>
    <property type="match status" value="1"/>
</dbReference>
<name>A0A814PAW2_9BILA</name>
<reference evidence="4" key="1">
    <citation type="submission" date="2021-02" db="EMBL/GenBank/DDBJ databases">
        <authorList>
            <person name="Nowell W R."/>
        </authorList>
    </citation>
    <scope>NUCLEOTIDE SEQUENCE</scope>
</reference>
<dbReference type="Pfam" id="PF00501">
    <property type="entry name" value="AMP-binding"/>
    <property type="match status" value="1"/>
</dbReference>
<dbReference type="InterPro" id="IPR042099">
    <property type="entry name" value="ANL_N_sf"/>
</dbReference>
<comment type="caution">
    <text evidence="4">The sequence shown here is derived from an EMBL/GenBank/DDBJ whole genome shotgun (WGS) entry which is preliminary data.</text>
</comment>
<dbReference type="InterPro" id="IPR000873">
    <property type="entry name" value="AMP-dep_synth/lig_dom"/>
</dbReference>
<protein>
    <submittedName>
        <fullName evidence="4">Uncharacterized protein</fullName>
    </submittedName>
</protein>
<dbReference type="Pfam" id="PF13193">
    <property type="entry name" value="AMP-binding_C"/>
    <property type="match status" value="1"/>
</dbReference>
<dbReference type="Gene3D" id="2.30.38.10">
    <property type="entry name" value="Luciferase, Domain 3"/>
    <property type="match status" value="1"/>
</dbReference>
<dbReference type="PANTHER" id="PTHR43201:SF8">
    <property type="entry name" value="ACYL-COA SYNTHETASE FAMILY MEMBER 3"/>
    <property type="match status" value="1"/>
</dbReference>
<evidence type="ECO:0000259" key="3">
    <source>
        <dbReference type="Pfam" id="PF13193"/>
    </source>
</evidence>
<dbReference type="InterPro" id="IPR025110">
    <property type="entry name" value="AMP-bd_C"/>
</dbReference>
<dbReference type="EMBL" id="CAJNOT010000899">
    <property type="protein sequence ID" value="CAF1105174.1"/>
    <property type="molecule type" value="Genomic_DNA"/>
</dbReference>
<accession>A0A814PAW2</accession>
<dbReference type="GO" id="GO:0006631">
    <property type="term" value="P:fatty acid metabolic process"/>
    <property type="evidence" value="ECO:0007669"/>
    <property type="project" value="TreeGrafter"/>
</dbReference>
<dbReference type="InterPro" id="IPR020845">
    <property type="entry name" value="AMP-binding_CS"/>
</dbReference>
<dbReference type="Proteomes" id="UP000663864">
    <property type="component" value="Unassembled WGS sequence"/>
</dbReference>
<organism evidence="4 5">
    <name type="scientific">Rotaria sordida</name>
    <dbReference type="NCBI Taxonomy" id="392033"/>
    <lineage>
        <taxon>Eukaryota</taxon>
        <taxon>Metazoa</taxon>
        <taxon>Spiralia</taxon>
        <taxon>Gnathifera</taxon>
        <taxon>Rotifera</taxon>
        <taxon>Eurotatoria</taxon>
        <taxon>Bdelloidea</taxon>
        <taxon>Philodinida</taxon>
        <taxon>Philodinidae</taxon>
        <taxon>Rotaria</taxon>
    </lineage>
</organism>
<gene>
    <name evidence="4" type="ORF">ZHD862_LOCUS17812</name>
</gene>
<evidence type="ECO:0000313" key="5">
    <source>
        <dbReference type="Proteomes" id="UP000663864"/>
    </source>
</evidence>
<sequence length="647" mass="72637">MSSCNISASYPIYYESISRYGNKVALVDQSSSYTYEQLYSIARQFSHRLSSIIQQEKSTDNAIDTNSIQIGVLCPNDASFIIALWASWMIGATVIPLSLQHPPTLIDYFLNDAQCRAVIVGDNHSYDLIKTTLENNSQITIPIININKNDLSSTITHNDNLLSPTINQKNALILYTSGTSGKPKGCVITYNGVQAHVDSMIKAWGWTKDDVILHILPLHHIHGLMNGLLTPHFIGAKVIMLPRFDASKVWEYLINSAPEQQITVFTGVPTVYAKLIHEYDVKYASCSQTRDIIREQCSQKIRLMMCGSAALPESIYRRWYDITGYNLLERYGMTECGMALSNPLYGERISGTVGKPMPTVLIRIARENSDSPMGYETLVEADSDYTKLEYNFDNIGTVGKPMPTVLIRIARENSDSPMGYETLVEADSDYTKLEYNFDNIGTVGKPMPTVLIRIARENSDSPMGYETLVEADSDYTKLEVKNTTDEPIEGELLIQSPTLFKEYWQKPNETHATFTIDGKFFKTGDICRYDPQKNVFSIRGRQSMDIIKRAGYKISALDIERVLLEHNDILECSVVGIDDLTLGQKIVAIILPKSPTNITNLTIDAIRPFCKQQLPKYSLPDSVTIIDHIPRNAMGKVNKKELVNLIV</sequence>
<dbReference type="Gene3D" id="3.30.300.30">
    <property type="match status" value="1"/>
</dbReference>